<gene>
    <name evidence="5" type="ORF">ESB13_18680</name>
</gene>
<dbReference type="Pfam" id="PF13641">
    <property type="entry name" value="Glyco_tranf_2_3"/>
    <property type="match status" value="1"/>
</dbReference>
<evidence type="ECO:0000256" key="1">
    <source>
        <dbReference type="ARBA" id="ARBA00006739"/>
    </source>
</evidence>
<keyword evidence="6" id="KW-1185">Reference proteome</keyword>
<evidence type="ECO:0008006" key="7">
    <source>
        <dbReference type="Google" id="ProtNLM"/>
    </source>
</evidence>
<feature type="transmembrane region" description="Helical" evidence="4">
    <location>
        <begin position="326"/>
        <end position="345"/>
    </location>
</feature>
<reference evidence="5 6" key="1">
    <citation type="submission" date="2019-01" db="EMBL/GenBank/DDBJ databases">
        <title>Filimonas sp. strain TTM-71.</title>
        <authorList>
            <person name="Chen W.-M."/>
        </authorList>
    </citation>
    <scope>NUCLEOTIDE SEQUENCE [LARGE SCALE GENOMIC DNA]</scope>
    <source>
        <strain evidence="5 6">TTM-71</strain>
    </source>
</reference>
<dbReference type="SUPFAM" id="SSF53448">
    <property type="entry name" value="Nucleotide-diphospho-sugar transferases"/>
    <property type="match status" value="1"/>
</dbReference>
<sequence>MQVIWNTIWTVIQVLIGYQLVIPVLLYFIYLLRGKKDLRTADASGPEADYAIIVTAYEQINTLPAVVQSIQKLQYSNYMVYIVADKCDVSGLHFNDSRVVVLRPPETLASNTRSHFYAIRNFVRPHERLTIVDSDNLVHPDYLNQLNRFFDKGYKAVQGVRAAKNLDTTLACLDAARDLYYHYYDGKLLFATGSSATLAGSGMAFETQLYRDCLEHLDVTGAGFDKVLQMAIVQKDLRIAFAEKAIVYDEKTTDSGQLVNQRARWINTWFRYFRFGFRLLSLGIVNGSRNQFYFGVILLRPPLFIFLGLSVLMMLSNLVFWQMEAFFTWVAALLLFVGGFAMAIVQPETDKRIYRSLVNIPRFMFYQVISLLKSGKANKRSVATKHFHTADIDNVLSDQKH</sequence>
<dbReference type="InterPro" id="IPR029044">
    <property type="entry name" value="Nucleotide-diphossugar_trans"/>
</dbReference>
<organism evidence="5 6">
    <name type="scientific">Filimonas effusa</name>
    <dbReference type="NCBI Taxonomy" id="2508721"/>
    <lineage>
        <taxon>Bacteria</taxon>
        <taxon>Pseudomonadati</taxon>
        <taxon>Bacteroidota</taxon>
        <taxon>Chitinophagia</taxon>
        <taxon>Chitinophagales</taxon>
        <taxon>Chitinophagaceae</taxon>
        <taxon>Filimonas</taxon>
    </lineage>
</organism>
<accession>A0A4Q1D1R2</accession>
<keyword evidence="4" id="KW-1133">Transmembrane helix</keyword>
<keyword evidence="2" id="KW-0328">Glycosyltransferase</keyword>
<dbReference type="OrthoDB" id="1523666at2"/>
<feature type="transmembrane region" description="Helical" evidence="4">
    <location>
        <begin position="12"/>
        <end position="32"/>
    </location>
</feature>
<evidence type="ECO:0000256" key="3">
    <source>
        <dbReference type="ARBA" id="ARBA00022679"/>
    </source>
</evidence>
<comment type="caution">
    <text evidence="5">The sequence shown here is derived from an EMBL/GenBank/DDBJ whole genome shotgun (WGS) entry which is preliminary data.</text>
</comment>
<dbReference type="Proteomes" id="UP000290545">
    <property type="component" value="Unassembled WGS sequence"/>
</dbReference>
<evidence type="ECO:0000313" key="6">
    <source>
        <dbReference type="Proteomes" id="UP000290545"/>
    </source>
</evidence>
<evidence type="ECO:0000256" key="2">
    <source>
        <dbReference type="ARBA" id="ARBA00022676"/>
    </source>
</evidence>
<evidence type="ECO:0000256" key="4">
    <source>
        <dbReference type="SAM" id="Phobius"/>
    </source>
</evidence>
<dbReference type="RefSeq" id="WP_129005215.1">
    <property type="nucleotide sequence ID" value="NZ_SDHZ01000003.1"/>
</dbReference>
<dbReference type="PANTHER" id="PTHR43630:SF1">
    <property type="entry name" value="POLY-BETA-1,6-N-ACETYL-D-GLUCOSAMINE SYNTHASE"/>
    <property type="match status" value="1"/>
</dbReference>
<proteinExistence type="inferred from homology"/>
<keyword evidence="4" id="KW-0472">Membrane</keyword>
<dbReference type="EMBL" id="SDHZ01000003">
    <property type="protein sequence ID" value="RXK81818.1"/>
    <property type="molecule type" value="Genomic_DNA"/>
</dbReference>
<evidence type="ECO:0000313" key="5">
    <source>
        <dbReference type="EMBL" id="RXK81818.1"/>
    </source>
</evidence>
<dbReference type="Gene3D" id="3.90.550.10">
    <property type="entry name" value="Spore Coat Polysaccharide Biosynthesis Protein SpsA, Chain A"/>
    <property type="match status" value="1"/>
</dbReference>
<dbReference type="AlphaFoldDB" id="A0A4Q1D1R2"/>
<keyword evidence="4" id="KW-0812">Transmembrane</keyword>
<name>A0A4Q1D1R2_9BACT</name>
<dbReference type="GO" id="GO:0016757">
    <property type="term" value="F:glycosyltransferase activity"/>
    <property type="evidence" value="ECO:0007669"/>
    <property type="project" value="UniProtKB-KW"/>
</dbReference>
<keyword evidence="3" id="KW-0808">Transferase</keyword>
<feature type="transmembrane region" description="Helical" evidence="4">
    <location>
        <begin position="297"/>
        <end position="320"/>
    </location>
</feature>
<comment type="similarity">
    <text evidence="1">Belongs to the glycosyltransferase 2 family.</text>
</comment>
<dbReference type="PANTHER" id="PTHR43630">
    <property type="entry name" value="POLY-BETA-1,6-N-ACETYL-D-GLUCOSAMINE SYNTHASE"/>
    <property type="match status" value="1"/>
</dbReference>
<protein>
    <recommendedName>
        <fullName evidence="7">Glycosyltransferase</fullName>
    </recommendedName>
</protein>